<dbReference type="AlphaFoldDB" id="A0A2T1M1M2"/>
<name>A0A2T1M1M2_9CHRO</name>
<comment type="caution">
    <text evidence="2">The sequence shown here is derived from an EMBL/GenBank/DDBJ whole genome shotgun (WGS) entry which is preliminary data.</text>
</comment>
<keyword evidence="3" id="KW-1185">Reference proteome</keyword>
<dbReference type="OrthoDB" id="458293at2"/>
<organism evidence="2 3">
    <name type="scientific">Aphanothece hegewaldii CCALA 016</name>
    <dbReference type="NCBI Taxonomy" id="2107694"/>
    <lineage>
        <taxon>Bacteria</taxon>
        <taxon>Bacillati</taxon>
        <taxon>Cyanobacteriota</taxon>
        <taxon>Cyanophyceae</taxon>
        <taxon>Oscillatoriophycideae</taxon>
        <taxon>Chroococcales</taxon>
        <taxon>Aphanothecaceae</taxon>
        <taxon>Aphanothece</taxon>
    </lineage>
</organism>
<gene>
    <name evidence="2" type="ORF">C7H19_03675</name>
</gene>
<evidence type="ECO:0000313" key="2">
    <source>
        <dbReference type="EMBL" id="PSF38616.1"/>
    </source>
</evidence>
<dbReference type="PROSITE" id="PS51257">
    <property type="entry name" value="PROKAR_LIPOPROTEIN"/>
    <property type="match status" value="1"/>
</dbReference>
<protein>
    <submittedName>
        <fullName evidence="2">DUF3153 domain-containing protein</fullName>
    </submittedName>
</protein>
<dbReference type="RefSeq" id="WP_106455539.1">
    <property type="nucleotide sequence ID" value="NZ_PXOH01000003.1"/>
</dbReference>
<keyword evidence="1" id="KW-0812">Transmembrane</keyword>
<reference evidence="2 3" key="2">
    <citation type="submission" date="2018-03" db="EMBL/GenBank/DDBJ databases">
        <authorList>
            <person name="Keele B.F."/>
        </authorList>
    </citation>
    <scope>NUCLEOTIDE SEQUENCE [LARGE SCALE GENOMIC DNA]</scope>
    <source>
        <strain evidence="2 3">CCALA 016</strain>
    </source>
</reference>
<accession>A0A2T1M1M2</accession>
<feature type="transmembrane region" description="Helical" evidence="1">
    <location>
        <begin position="214"/>
        <end position="237"/>
    </location>
</feature>
<keyword evidence="1" id="KW-0472">Membrane</keyword>
<evidence type="ECO:0000313" key="3">
    <source>
        <dbReference type="Proteomes" id="UP000239001"/>
    </source>
</evidence>
<sequence length="252" mass="28309">MKFFAKRFLPLIFVLLTLLSGCVKYDVRVNFKDQHHGEIVQTIILGQRLTTLSQAEADQWLNSIEQRAKLLGGAAKRFSPEEVSVTIPFNSSRDLTKKFNQFFNPTSNSAASIAQSENSELLQLESKMITRQNNWLFFERNYLNLNVDLRALGVLSNQGNIIVSPGSLIDLEFSIITPWGAKPLITNNAEVTPVGNQLIWHLQPGQVNTLEAVFWLPSYLGIGTGIIILLMLLGYLLKYKRFPGVNQSIKTA</sequence>
<reference evidence="2 3" key="1">
    <citation type="submission" date="2018-03" db="EMBL/GenBank/DDBJ databases">
        <title>The ancient ancestry and fast evolution of plastids.</title>
        <authorList>
            <person name="Moore K.R."/>
            <person name="Magnabosco C."/>
            <person name="Momper L."/>
            <person name="Gold D.A."/>
            <person name="Bosak T."/>
            <person name="Fournier G.P."/>
        </authorList>
    </citation>
    <scope>NUCLEOTIDE SEQUENCE [LARGE SCALE GENOMIC DNA]</scope>
    <source>
        <strain evidence="2 3">CCALA 016</strain>
    </source>
</reference>
<evidence type="ECO:0000256" key="1">
    <source>
        <dbReference type="SAM" id="Phobius"/>
    </source>
</evidence>
<dbReference type="Proteomes" id="UP000239001">
    <property type="component" value="Unassembled WGS sequence"/>
</dbReference>
<dbReference type="InterPro" id="IPR021499">
    <property type="entry name" value="DUF3153"/>
</dbReference>
<proteinExistence type="predicted"/>
<dbReference type="EMBL" id="PXOH01000003">
    <property type="protein sequence ID" value="PSF38616.1"/>
    <property type="molecule type" value="Genomic_DNA"/>
</dbReference>
<keyword evidence="1" id="KW-1133">Transmembrane helix</keyword>
<dbReference type="Pfam" id="PF11353">
    <property type="entry name" value="DUF3153"/>
    <property type="match status" value="1"/>
</dbReference>